<dbReference type="STRING" id="394096.DB31_2194"/>
<dbReference type="EMBL" id="JMCB01000014">
    <property type="protein sequence ID" value="KFE64400.1"/>
    <property type="molecule type" value="Genomic_DNA"/>
</dbReference>
<sequence length="56" mass="6273">MKVLSVAMKPMRLAPGEQGLVVVEAETPPWATRQTFHVVLSDTSGEHRFSIHLMKQ</sequence>
<dbReference type="AlphaFoldDB" id="A0A085W9N7"/>
<accession>A0A085W9N7</accession>
<dbReference type="Pfam" id="PF09544">
    <property type="entry name" value="DUF2381"/>
    <property type="match status" value="1"/>
</dbReference>
<proteinExistence type="predicted"/>
<name>A0A085W9N7_9BACT</name>
<reference evidence="1 2" key="1">
    <citation type="submission" date="2014-04" db="EMBL/GenBank/DDBJ databases">
        <title>Genome assembly of Hyalangium minutum DSM 14724.</title>
        <authorList>
            <person name="Sharma G."/>
            <person name="Subramanian S."/>
        </authorList>
    </citation>
    <scope>NUCLEOTIDE SEQUENCE [LARGE SCALE GENOMIC DNA]</scope>
    <source>
        <strain evidence="1 2">DSM 14724</strain>
    </source>
</reference>
<gene>
    <name evidence="1" type="ORF">DB31_2194</name>
</gene>
<organism evidence="1 2">
    <name type="scientific">Hyalangium minutum</name>
    <dbReference type="NCBI Taxonomy" id="394096"/>
    <lineage>
        <taxon>Bacteria</taxon>
        <taxon>Pseudomonadati</taxon>
        <taxon>Myxococcota</taxon>
        <taxon>Myxococcia</taxon>
        <taxon>Myxococcales</taxon>
        <taxon>Cystobacterineae</taxon>
        <taxon>Archangiaceae</taxon>
        <taxon>Hyalangium</taxon>
    </lineage>
</organism>
<dbReference type="Proteomes" id="UP000028725">
    <property type="component" value="Unassembled WGS sequence"/>
</dbReference>
<evidence type="ECO:0000313" key="1">
    <source>
        <dbReference type="EMBL" id="KFE64400.1"/>
    </source>
</evidence>
<comment type="caution">
    <text evidence="1">The sequence shown here is derived from an EMBL/GenBank/DDBJ whole genome shotgun (WGS) entry which is preliminary data.</text>
</comment>
<keyword evidence="2" id="KW-1185">Reference proteome</keyword>
<evidence type="ECO:0000313" key="2">
    <source>
        <dbReference type="Proteomes" id="UP000028725"/>
    </source>
</evidence>
<dbReference type="InterPro" id="IPR011754">
    <property type="entry name" value="Mxa_paralog_2268"/>
</dbReference>
<protein>
    <submittedName>
        <fullName evidence="1">Uncharacterized protein</fullName>
    </submittedName>
</protein>